<dbReference type="Pfam" id="PF16075">
    <property type="entry name" value="DUF4815"/>
    <property type="match status" value="1"/>
</dbReference>
<comment type="caution">
    <text evidence="2">The sequence shown here is derived from an EMBL/GenBank/DDBJ whole genome shotgun (WGS) entry which is preliminary data.</text>
</comment>
<feature type="non-terminal residue" evidence="2">
    <location>
        <position position="1"/>
    </location>
</feature>
<evidence type="ECO:0000259" key="1">
    <source>
        <dbReference type="Pfam" id="PF16075"/>
    </source>
</evidence>
<organism evidence="2">
    <name type="scientific">marine sediment metagenome</name>
    <dbReference type="NCBI Taxonomy" id="412755"/>
    <lineage>
        <taxon>unclassified sequences</taxon>
        <taxon>metagenomes</taxon>
        <taxon>ecological metagenomes</taxon>
    </lineage>
</organism>
<sequence>RYPLYIGMGDPYRLVEDVRVVRSAGIVDTIPAVSTVNEIVSVGDLPGVSRYVDTTDYILNAGSDTISWVPGGTSPTMGNSYYITYTETRASSAFTPTLYFDGNLVIADHGNRFRTNGSINDVTVGAVLGLDNNAKGVVVAQLNTSALADPDNPSSAQLEAAFIAMVLELEKLYGPKYLIVPMSSGVLNTVSAAQIMFNHSILASQPERKQERSVIQAMAADTTIAQYATMAQSFANERMCLPAIPSNLQVIGMGTTTYDDRYYCAALAGRLCAGPIGETISDEIIVGITFDDNFNPDAQDYLVQNGVSPAKSSGSVIRNVMAISPDTTNALTEDMGVLDIKDYVRKTWREGLWNLY</sequence>
<gene>
    <name evidence="2" type="ORF">LCGC14_3045860</name>
</gene>
<evidence type="ECO:0000313" key="2">
    <source>
        <dbReference type="EMBL" id="KKK58296.1"/>
    </source>
</evidence>
<dbReference type="InterPro" id="IPR032096">
    <property type="entry name" value="DUF4815"/>
</dbReference>
<proteinExistence type="predicted"/>
<name>A0A0F8ZE35_9ZZZZ</name>
<feature type="domain" description="DUF4815" evidence="1">
    <location>
        <begin position="23"/>
        <end position="87"/>
    </location>
</feature>
<reference evidence="2" key="1">
    <citation type="journal article" date="2015" name="Nature">
        <title>Complex archaea that bridge the gap between prokaryotes and eukaryotes.</title>
        <authorList>
            <person name="Spang A."/>
            <person name="Saw J.H."/>
            <person name="Jorgensen S.L."/>
            <person name="Zaremba-Niedzwiedzka K."/>
            <person name="Martijn J."/>
            <person name="Lind A.E."/>
            <person name="van Eijk R."/>
            <person name="Schleper C."/>
            <person name="Guy L."/>
            <person name="Ettema T.J."/>
        </authorList>
    </citation>
    <scope>NUCLEOTIDE SEQUENCE</scope>
</reference>
<dbReference type="AlphaFoldDB" id="A0A0F8ZE35"/>
<dbReference type="EMBL" id="LAZR01064052">
    <property type="protein sequence ID" value="KKK58296.1"/>
    <property type="molecule type" value="Genomic_DNA"/>
</dbReference>
<accession>A0A0F8ZE35</accession>
<feature type="non-terminal residue" evidence="2">
    <location>
        <position position="356"/>
    </location>
</feature>
<protein>
    <recommendedName>
        <fullName evidence="1">DUF4815 domain-containing protein</fullName>
    </recommendedName>
</protein>